<feature type="domain" description="MAM" evidence="1">
    <location>
        <begin position="1326"/>
        <end position="1506"/>
    </location>
</feature>
<dbReference type="Pfam" id="PF13585">
    <property type="entry name" value="CHU_C"/>
    <property type="match status" value="1"/>
</dbReference>
<keyword evidence="3" id="KW-1185">Reference proteome</keyword>
<dbReference type="Pfam" id="PF13573">
    <property type="entry name" value="SprB"/>
    <property type="match status" value="9"/>
</dbReference>
<gene>
    <name evidence="2" type="ORF">RM706_04520</name>
</gene>
<evidence type="ECO:0000313" key="2">
    <source>
        <dbReference type="EMBL" id="MDT0606279.1"/>
    </source>
</evidence>
<dbReference type="Proteomes" id="UP001255246">
    <property type="component" value="Unassembled WGS sequence"/>
</dbReference>
<reference evidence="2 3" key="1">
    <citation type="submission" date="2023-09" db="EMBL/GenBank/DDBJ databases">
        <authorList>
            <person name="Rey-Velasco X."/>
        </authorList>
    </citation>
    <scope>NUCLEOTIDE SEQUENCE [LARGE SCALE GENOMIC DNA]</scope>
    <source>
        <strain evidence="2 3">F388</strain>
    </source>
</reference>
<dbReference type="InterPro" id="IPR047589">
    <property type="entry name" value="DUF11_rpt"/>
</dbReference>
<proteinExistence type="predicted"/>
<organism evidence="2 3">
    <name type="scientific">Croceitalea rosinachiae</name>
    <dbReference type="NCBI Taxonomy" id="3075596"/>
    <lineage>
        <taxon>Bacteria</taxon>
        <taxon>Pseudomonadati</taxon>
        <taxon>Bacteroidota</taxon>
        <taxon>Flavobacteriia</taxon>
        <taxon>Flavobacteriales</taxon>
        <taxon>Flavobacteriaceae</taxon>
        <taxon>Croceitalea</taxon>
    </lineage>
</organism>
<dbReference type="Gene3D" id="2.60.40.740">
    <property type="match status" value="1"/>
</dbReference>
<dbReference type="InterPro" id="IPR000998">
    <property type="entry name" value="MAM_dom"/>
</dbReference>
<dbReference type="NCBIfam" id="TIGR01451">
    <property type="entry name" value="B_ant_repeat"/>
    <property type="match status" value="1"/>
</dbReference>
<dbReference type="InterPro" id="IPR025667">
    <property type="entry name" value="SprB_repeat"/>
</dbReference>
<comment type="caution">
    <text evidence="2">The sequence shown here is derived from an EMBL/GenBank/DDBJ whole genome shotgun (WGS) entry which is preliminary data.</text>
</comment>
<evidence type="ECO:0000259" key="1">
    <source>
        <dbReference type="PROSITE" id="PS50060"/>
    </source>
</evidence>
<sequence>MKIKFGLCALNQTKLHKMKPEFRVKRVYPLFFLVFLFVSIGTYAQEVVPFSPRLAGDNIEIRGDIIFVGNNILNRASEANPSEANTPYNGTANNNSLWMEYIDIDSDASTFSSSSAELNIADPSCSQVRYAGLYWAGTYPNERSTDGGSQFNGTPRIEEWNEIKFRIPGGTYVDLIADNDPDLPGEEDDIIFDGIDPSSGGFFKDAPVICYKEVTDLIRSNSNPNGEYTAANIRATRGRRNGSSSAGWVLVIIYENPNESGKFISTFDGYAGLSGSVGNVDVAVNGFRTLPNPFPVRARVGVAALEGDRGITNDRFYIKANSVTGFTNLSTTLNPNNNFFNSTITTDGAEVPTRTPFGTNTLGTDIDLFNLNNPNETVLPNDESGAVLRFTSTGDGYGPFLTAFSVEIIEPNIVLEKRVEDIGGNDITGAGVNLGQTLDYVLSFRNLGNDDAINYSIRDVLPINTTFISADYTGAPGVTHTFDAATNEITFSIPDDLVEMIDPTYSIRLRVRVAENCFDFIDACTDLIENIAYSTYQGDINSAVITDDPSVSDFDNCGFVTPGATNFLLDDLTACNYTRTVQLCGENVVLDAGDGFDNYVWVLDSNNNGTIDASDPILNDGNPDSDLSTQLVNNTGTYIVNKQVADPCKDFNEIIIVELFGTTQINPITTLINDASNTIDGQILICPNDGDELPEVFLCGLNDTELLQINIPDADSIVWEQLDEVSCSAAPDDCANKDNTCAWNTVANGGDFLAATPGQYRLVINYQNGCFSRFYFNVFQNNLDLVHTSGDIVCTTPGNITITNLGTGYGFQLFDVTNNTIDVPFSANNGPSFDITANGAYRVEVVQLDASNNPIPNSCVFVTEDIGILDRDFQVDILTTAANCNSLGDITIQALNVSPNYEYELRLDDGSANGTLVDNETAQPDNNFTFNNVNPGDYIVITRTDDGCEDIQNITLTRIPDPTLSAVTTAAIGCSAGTIELTQTGGQGNPDFLFAIWSKDGVLLHTPGGSPTEQEIINNIDPNAYQVGTTFTFGWRDTDGDLIDEYFPGEDGEYVFIVLDANNCYAFSNPVTINDNGSLSIDSISEIQPSCNGDADGQLIINISGGTAPYQYSIDGGTTYQPTNTFIGLVAGTYNIRVLDDSGCDLQQSYDLDQPFPLSASAGVSRDVTCDPSNGAEVRITNVVGGYAPYEYSFDGGATWGASSTALLPAGNYTVFVRDATCSFPMNVTVEGLPMPPNVTLTPEVDYNCDGSGTITASPSIAGYDYRYALDGVFNTPEDNNVFTNVAPGTYTVTTYYQSQTPPTPSLLLSEDFGVGNGTIPSPDTQGYAYEDQTNDTSGGGDANSNINDFEYAVTNRIVAPFGTWLSPNDHTDPTDPDGRFLVINVGTPSPGQIIYTKPINDIIPNRPLQISLYIFNVVRSTATILNPDLTLEILDGSNNVIQSIRTGEIPKNTGPDDWVLFDTTFNPGANTSLEFVIRSEISGNNGNDLAIDDIEIFQIPEVCELSVTTPVTVEAGRVFGSTLEGSTNVSCNGLTDGTITFSVANFDAVAGFEYSEDGGTNWILSTTSPVTTNPVFGTGSQTVLIRKANEITCTTSVTQIITEPTAVIASASITTALSCTTNATITAEATGGLPGYEYQLENGGGIVIGAFDFATNGTNRVFSGLSDGTYVVRVRDTNNCEDIIDTPIVIAPMNPVVFAVTPTTCYAGSNSASIQVDVTNGNGGYQFRLNAGPWLTPTPTSATTYTFNGLSSGSFDIDVRDQSGCPVALATQTATINPELTVSATAPNISVCDTDADITITANGGDGNYVYSIVPSGNTPTHVSFNTTNPVFGFTPGNYDVYVRDNSGDTIAGYCEQFYTITITQDAALAFTPTPSDVSCFGGSDGSISITAISGGQSPYTYSIDNGATYVTGNNFPNLIAGNYDVRIRDANLCESASQTVTVDEPNQIVAEATQTQDYTCAQQGEISIGSITPTSGGSGDYQYSINGGSWTASTTGGHVFTNLTDGTYSISVRDANAVGCLITLADVIIAPLPVAPTVNYSVVYNCDGTGNATITPFDSSYIYIIDGILPGQTGAGADIFNNLSVGTHTLRVTYGADCHVDTTVIIADGNSFKASITAFENLDCNGDSSGTITIDADNYGAGGYEYSINSGVFVGPFFAPEQITGLSAQLHNIVVRDVDDPIAGCTENLSLTLTEPNAIVASATLTEDVTCDNGGATITASAIGGTPFYEYQLELNDGPVSGPYNIIAVVTPYQTSPVFNPLPANNTGESYVIRVRDRNGCEDTIDNAIITTDPDTIVFDLTPTACYSGANDGSVLVNVTAGNGNYQFRLDGGPWITPSPASATTYTFTGLSNGSYDVEVRDQFGCPVGSNLQSTTLNPNLSATISVEHISSCADGRITVNAIGGDGNYLYAFMPTGNVPVFGDFGASNFFVVTAGNDGDYDIYVRDNLAVAPDACNYMETVTVDPAVALVYTPTPTDPECHDGTGSISVNITAGDSPYTVQIIDLDNAGASDQTITNVVGSTQDFFNLMPGDYTITVTDANGCPNTQTPITINNPDELTATVGGVVPGNCTGNINDFGIEFLAYPTTLGTIEFSADGGATWTGDSTSPGTSDQITGFNPGDTVNPSMRTTDGFGNTVCQTDFPPFIVPFPLDDLDIDIFAIVVDCVDLQVTVQGTAGLAPYEYTYSEDPANFNPATATWTAPTPGNHIFTGLVPGRTYVFYVRDNSGPPQCVRQSTVNVNNLAPPPVQVTGVATPTCDGLTTGQITYTVTETTIGELGGTFDWELFRVATPAPISITTGTVSLFTSGDSFITPTPASLGAGEYFVEIRGAAPNNCIIGSENVLVEELDSITFTPNVIRNVTCANPGLVEIENPLGGGGNYTYTLSSSNFVADIVTTDNPIEVPISNLLDSTISPFNILVEIADQFSCPVTTLPSHTVSITVSQNPTVSVSTSNCTTPFGITVSASGGTSPYLYSIDGGATYLNNGGSFNNVATGTYTISIIDANGCTDTDVAEVYPTLQASAILIKLLDCTASPNAEITISATDGSGSYDYEITGPVNETRTSLPSPANSIVWNLASTAGTYTVLVYDNNRPSCPARTFTVEVPARIEPVIDTIATTDITCIGDNDGTIAISTTNNTAAPYSFEITSLDGGVVSILPTSTTSTSATFTGLAPTITAAGYIVTVTGDATTNNCSVDSASITIAEPAAIAATMDTPVEFTCTTGNNENNASITVLSAVGGSNNFVRYQFFNNLDLVTPVQDGASDTYIETNIVGGNYTINVYDDNGCVGTTTATIAPFDELLLPTITLDQVISCVTGENITINAFGSLTDSSTPAGLANYEFRELPAGVFAPSNVFTNLAVGTHNFEVRNVNTNCVVSISHVVSEPNNFDITTTITDVVCNGADGSVSFTINDPINPYAGGFDYQVFEQVTNIAQTGVLTHGTPGPTPVVNLAAGDYYVVITQTGSPLCSNPQNFSIAGPNGLITATPLITPISCLPGNDGVIEITDVQGGWGGYQYYVSNTPIPDEFDSSHYTTNPRFDNLSAGTYEIWIIDQNGCPRQLTDEVLAVPPAIVADLRTNQGNCNGFDGEIEVVGIPATSPISGGQGSNYSYQLYRNATAVGVAQTTTLFSGLGEGTYTVEIIDQLGCTLLVGPQILYDIIAPVANIAKTIDCLSGGDITVTQTGGSGVFDYEVRYPGTLLTDPADDTQLASGSASFTNLTIVGDYVFTITDTATGHMCSTTITQRLEDSVIPNLSVDNHVDVSCNGADDGTISVSADPDNGIGPYTFTIISGPGSSYTFPISPNPASVTNATAVFDNLEGTIAGITYTIRVTAANSCTQDIAQVINQPNIISNVNANVVEFGCAIGNNASNASITIDTASIVGGSGNFVRFEFINTGTATTVQDGSNPVYIETDYAGGNYDVFVYDDRGCRNVVATNVNIAPFVEITDPVITDLVPLTCNPGSDAQIQVGVTLNPISGTPNLQYTINGINVTFNDTNNTGLFTGLGAGDYSITITNLDAHPNCVIETVHTVEEPLEMDVLATKLTDEECLNNGLDDGSFNIAITDYVGTYSYQVFDSNNNPVAGQSGIGTTSAALPPFTNLPGGTYYVVVTQTQAPFCIENSNVITILAPDAPISATISEESSVSCTNNQGRLLVNVDGGEGPYTISLDNTTTGQSYVENNVSGFVFTNLSAGDFTITITDAYSCVFTDAITLIRPDDITATITPSTLVCFGDDTASVTASVAPRNVTVAYEYQLNIYSDILGSMAPQVSSRQVLDTFDNLSAGFYSITVTDDVGCSAETAIIQIVDPTEVSAQLLRLSPLTCTTQAELELIATGGIGPYSYSVDGINFFPMNEINGADTHLFTNIGAGTYSYFVQDAFNCSSIISNEITEDVIEPLTLTVDASAAVINCTGESTAIIYADADGGLGNYQYELYTDVSLSLSSRIAGPQVIGEFSNLPQGDYYVNVTSDDCTAPAIHVPITEPASLTYVDDVVNVTCNGEENGSISVTLSGGSGGYQYAISPNLDQFDVENTFTDLAPGDYTVIAQDQNGCFELLQYTITEPNPIAASTVSVLPEVCEGSEDGSFELTISGGTAPYHTSLNSSNTIDFVQDQFIFNNLAAGTYVVFIRDAQNCEETIIVEIEPGVNLNAAITPIYECNGIVPDNRLELLFEDNSVLTDVLYAMDSTDPADMQLTADFTNLIPGNHTLTIAHANGCMNMVAFAITDFAPLTLSLEQNNINEITAVAAGGLEEYTFFFGDVDNGTDNTFIINRTDTYMVTLVDQNGCEVSAEIFMEFIDIEIPNFFTPDGDDWNDGWSPENLEAFPNVLTIIFDRYGRELYRMEINDAPWNGVYHNEELPTGDYWYVIKLRGENDDREFVGHFTLYR</sequence>
<evidence type="ECO:0000313" key="3">
    <source>
        <dbReference type="Proteomes" id="UP001255246"/>
    </source>
</evidence>
<accession>A0ABU3A7W7</accession>
<protein>
    <submittedName>
        <fullName evidence="2">T9SS type B sorting domain-containing protein</fullName>
    </submittedName>
</protein>
<dbReference type="NCBIfam" id="TIGR04131">
    <property type="entry name" value="Bac_Flav_CTERM"/>
    <property type="match status" value="1"/>
</dbReference>
<dbReference type="PROSITE" id="PS50060">
    <property type="entry name" value="MAM_2"/>
    <property type="match status" value="1"/>
</dbReference>
<dbReference type="RefSeq" id="WP_311349837.1">
    <property type="nucleotide sequence ID" value="NZ_JAVRHR010000001.1"/>
</dbReference>
<name>A0ABU3A7W7_9FLAO</name>
<dbReference type="EMBL" id="JAVRHR010000001">
    <property type="protein sequence ID" value="MDT0606279.1"/>
    <property type="molecule type" value="Genomic_DNA"/>
</dbReference>
<dbReference type="InterPro" id="IPR026341">
    <property type="entry name" value="T9SS_type_B"/>
</dbReference>